<evidence type="ECO:0000256" key="8">
    <source>
        <dbReference type="SAM" id="SignalP"/>
    </source>
</evidence>
<keyword evidence="5" id="KW-0136">Cellulose degradation</keyword>
<feature type="signal peptide" evidence="8">
    <location>
        <begin position="1"/>
        <end position="36"/>
    </location>
</feature>
<evidence type="ECO:0000313" key="10">
    <source>
        <dbReference type="Proteomes" id="UP000060602"/>
    </source>
</evidence>
<sequence length="407" mass="44441">MHPARPARRRSAWRQRARRALLALGLAVAASGAARAAPACTAVAWPEWSAFVKHFVQPDGRVVDASTPRKMSTSEGQSYAMFFALVANDRETFERLWRWSVANLAGGDTAQRLPAWSWGQRDDGAWGVLDNNAASDADLWFTYALLEAGRLWRQPAYTRDAQALLALIEGREVVPLPGLGSMLLPAPEGFAQPDLWRLNPSYLPVPVLRRLAQASAKGPWNQVANNTVRVIQATTPKGYVADWVAYRRVSGQGGALGQYENDPVHGAKGSYDAIRTYLWAGMTPAGDPAARPLLAALSGMATAVAATGVPPESVDVDSGQAQGQGPFGFSAALLPYFQARGQNDLLQGQLRRVRDAWATSQSPARLAVQQPPYYDYVLSLFGMGWFEQRYRFGATGRVSLEWEKKCP</sequence>
<evidence type="ECO:0000256" key="3">
    <source>
        <dbReference type="ARBA" id="ARBA00012601"/>
    </source>
</evidence>
<feature type="chain" id="PRO_5007069175" description="cellulase" evidence="8">
    <location>
        <begin position="37"/>
        <end position="407"/>
    </location>
</feature>
<comment type="similarity">
    <text evidence="2">Belongs to the glycosyl hydrolase 8 (cellulase D) family.</text>
</comment>
<organism evidence="9 10">
    <name type="scientific">Alcaligenes xylosoxydans xylosoxydans</name>
    <name type="common">Achromobacter xylosoxidans</name>
    <dbReference type="NCBI Taxonomy" id="85698"/>
    <lineage>
        <taxon>Bacteria</taxon>
        <taxon>Pseudomonadati</taxon>
        <taxon>Pseudomonadota</taxon>
        <taxon>Betaproteobacteria</taxon>
        <taxon>Burkholderiales</taxon>
        <taxon>Alcaligenaceae</taxon>
        <taxon>Achromobacter</taxon>
    </lineage>
</organism>
<dbReference type="SUPFAM" id="SSF48208">
    <property type="entry name" value="Six-hairpin glycosidases"/>
    <property type="match status" value="1"/>
</dbReference>
<dbReference type="Gene3D" id="1.50.10.10">
    <property type="match status" value="1"/>
</dbReference>
<dbReference type="Proteomes" id="UP000060602">
    <property type="component" value="Chromosome"/>
</dbReference>
<dbReference type="GO" id="GO:0030245">
    <property type="term" value="P:cellulose catabolic process"/>
    <property type="evidence" value="ECO:0007669"/>
    <property type="project" value="UniProtKB-KW"/>
</dbReference>
<keyword evidence="7" id="KW-0119">Carbohydrate metabolism</keyword>
<proteinExistence type="inferred from homology"/>
<dbReference type="NCBIfam" id="NF008305">
    <property type="entry name" value="PRK11097.1"/>
    <property type="match status" value="1"/>
</dbReference>
<dbReference type="InterPro" id="IPR012341">
    <property type="entry name" value="6hp_glycosidase-like_sf"/>
</dbReference>
<evidence type="ECO:0000256" key="6">
    <source>
        <dbReference type="ARBA" id="ARBA00023295"/>
    </source>
</evidence>
<dbReference type="EMBL" id="CP014060">
    <property type="protein sequence ID" value="AMG38038.1"/>
    <property type="molecule type" value="Genomic_DNA"/>
</dbReference>
<keyword evidence="8" id="KW-0732">Signal</keyword>
<dbReference type="PRINTS" id="PR00735">
    <property type="entry name" value="GLHYDRLASE8"/>
</dbReference>
<dbReference type="InterPro" id="IPR008928">
    <property type="entry name" value="6-hairpin_glycosidase_sf"/>
</dbReference>
<evidence type="ECO:0000256" key="4">
    <source>
        <dbReference type="ARBA" id="ARBA00022801"/>
    </source>
</evidence>
<evidence type="ECO:0000256" key="7">
    <source>
        <dbReference type="ARBA" id="ARBA00023326"/>
    </source>
</evidence>
<evidence type="ECO:0000256" key="5">
    <source>
        <dbReference type="ARBA" id="ARBA00023001"/>
    </source>
</evidence>
<gene>
    <name evidence="9" type="ORF">AL504_19685</name>
</gene>
<evidence type="ECO:0000256" key="1">
    <source>
        <dbReference type="ARBA" id="ARBA00000966"/>
    </source>
</evidence>
<evidence type="ECO:0000256" key="2">
    <source>
        <dbReference type="ARBA" id="ARBA00009209"/>
    </source>
</evidence>
<protein>
    <recommendedName>
        <fullName evidence="3">cellulase</fullName>
        <ecNumber evidence="3">3.2.1.4</ecNumber>
    </recommendedName>
</protein>
<dbReference type="Pfam" id="PF01270">
    <property type="entry name" value="Glyco_hydro_8"/>
    <property type="match status" value="1"/>
</dbReference>
<accession>A0A0X8P1A8</accession>
<dbReference type="AlphaFoldDB" id="A0A0X8P1A8"/>
<keyword evidence="4" id="KW-0378">Hydrolase</keyword>
<dbReference type="EC" id="3.2.1.4" evidence="3"/>
<evidence type="ECO:0000313" key="9">
    <source>
        <dbReference type="EMBL" id="AMG38038.1"/>
    </source>
</evidence>
<dbReference type="InterPro" id="IPR002037">
    <property type="entry name" value="Glyco_hydro_8"/>
</dbReference>
<keyword evidence="6" id="KW-0326">Glycosidase</keyword>
<dbReference type="GO" id="GO:0008810">
    <property type="term" value="F:cellulase activity"/>
    <property type="evidence" value="ECO:0007669"/>
    <property type="project" value="UniProtKB-EC"/>
</dbReference>
<reference evidence="10" key="1">
    <citation type="submission" date="2015-12" db="EMBL/GenBank/DDBJ databases">
        <title>FDA dAtabase for Regulatory Grade micrObial Sequences (FDA-ARGOS): Supporting development and validation of Infectious Disease Dx tests.</title>
        <authorList>
            <person name="Case J."/>
            <person name="Tallon L."/>
            <person name="Sadzewicz L."/>
            <person name="Sengamalay N."/>
            <person name="Ott S."/>
            <person name="Godinez A."/>
            <person name="Nagaraj S."/>
            <person name="Nadendla S."/>
            <person name="Sichtig H."/>
        </authorList>
    </citation>
    <scope>NUCLEOTIDE SEQUENCE [LARGE SCALE GENOMIC DNA]</scope>
    <source>
        <strain evidence="10">FDAARGOS_147</strain>
    </source>
</reference>
<comment type="catalytic activity">
    <reaction evidence="1">
        <text>Endohydrolysis of (1-&gt;4)-beta-D-glucosidic linkages in cellulose, lichenin and cereal beta-D-glucans.</text>
        <dbReference type="EC" id="3.2.1.4"/>
    </reaction>
</comment>
<name>A0A0X8P1A8_ALCXX</name>
<dbReference type="RefSeq" id="WP_061072918.1">
    <property type="nucleotide sequence ID" value="NZ_CP014060.2"/>
</dbReference>
<keyword evidence="7" id="KW-0624">Polysaccharide degradation</keyword>